<feature type="transmembrane region" description="Helical" evidence="2">
    <location>
        <begin position="167"/>
        <end position="188"/>
    </location>
</feature>
<evidence type="ECO:0000313" key="4">
    <source>
        <dbReference type="Proteomes" id="UP000325313"/>
    </source>
</evidence>
<dbReference type="InterPro" id="IPR040410">
    <property type="entry name" value="UPF0658_Golgi"/>
</dbReference>
<feature type="compositionally biased region" description="Polar residues" evidence="1">
    <location>
        <begin position="31"/>
        <end position="50"/>
    </location>
</feature>
<reference evidence="3 4" key="1">
    <citation type="submission" date="2019-05" db="EMBL/GenBank/DDBJ databases">
        <title>Emergence of the Ug99 lineage of the wheat stem rust pathogen through somatic hybridization.</title>
        <authorList>
            <person name="Li F."/>
            <person name="Upadhyaya N.M."/>
            <person name="Sperschneider J."/>
            <person name="Matny O."/>
            <person name="Nguyen-Phuc H."/>
            <person name="Mago R."/>
            <person name="Raley C."/>
            <person name="Miller M.E."/>
            <person name="Silverstein K.A.T."/>
            <person name="Henningsen E."/>
            <person name="Hirsch C.D."/>
            <person name="Visser B."/>
            <person name="Pretorius Z.A."/>
            <person name="Steffenson B.J."/>
            <person name="Schwessinger B."/>
            <person name="Dodds P.N."/>
            <person name="Figueroa M."/>
        </authorList>
    </citation>
    <scope>NUCLEOTIDE SEQUENCE [LARGE SCALE GENOMIC DNA]</scope>
    <source>
        <strain evidence="3 4">Ug99</strain>
    </source>
</reference>
<feature type="transmembrane region" description="Helical" evidence="2">
    <location>
        <begin position="137"/>
        <end position="160"/>
    </location>
</feature>
<feature type="transmembrane region" description="Helical" evidence="2">
    <location>
        <begin position="96"/>
        <end position="117"/>
    </location>
</feature>
<feature type="transmembrane region" description="Helical" evidence="2">
    <location>
        <begin position="310"/>
        <end position="328"/>
    </location>
</feature>
<feature type="region of interest" description="Disordered" evidence="1">
    <location>
        <begin position="422"/>
        <end position="464"/>
    </location>
</feature>
<dbReference type="GO" id="GO:0005794">
    <property type="term" value="C:Golgi apparatus"/>
    <property type="evidence" value="ECO:0007669"/>
    <property type="project" value="TreeGrafter"/>
</dbReference>
<gene>
    <name evidence="3" type="ORF">PGTUg99_006655</name>
</gene>
<keyword evidence="2" id="KW-1133">Transmembrane helix</keyword>
<evidence type="ECO:0000313" key="3">
    <source>
        <dbReference type="EMBL" id="KAA1081498.1"/>
    </source>
</evidence>
<feature type="transmembrane region" description="Helical" evidence="2">
    <location>
        <begin position="340"/>
        <end position="360"/>
    </location>
</feature>
<protein>
    <submittedName>
        <fullName evidence="3">Uncharacterized protein</fullName>
    </submittedName>
</protein>
<accession>A0A5B0MZY9</accession>
<dbReference type="AlphaFoldDB" id="A0A5B0MZY9"/>
<name>A0A5B0MZY9_PUCGR</name>
<feature type="region of interest" description="Disordered" evidence="1">
    <location>
        <begin position="1"/>
        <end position="82"/>
    </location>
</feature>
<feature type="transmembrane region" description="Helical" evidence="2">
    <location>
        <begin position="285"/>
        <end position="304"/>
    </location>
</feature>
<feature type="transmembrane region" description="Helical" evidence="2">
    <location>
        <begin position="372"/>
        <end position="394"/>
    </location>
</feature>
<dbReference type="PANTHER" id="PTHR34391:SF2">
    <property type="entry name" value="TRP C-TERMINAL DOMAIN-CONTAINING PROTEIN"/>
    <property type="match status" value="1"/>
</dbReference>
<comment type="caution">
    <text evidence="3">The sequence shown here is derived from an EMBL/GenBank/DDBJ whole genome shotgun (WGS) entry which is preliminary data.</text>
</comment>
<feature type="compositionally biased region" description="Low complexity" evidence="1">
    <location>
        <begin position="1"/>
        <end position="30"/>
    </location>
</feature>
<sequence>MNTTTTTTTTEYYPNQNHQHPMNQQQQQQQDSRLTTPNNYLNQQHQPSIEHTNHSKQPTTTIQPNNPTPILQPSSTPSSRSLSQQKRWYDRFRFSTVQYALLALLALQSIAVISILSTTVAKIEKEIQFANPQLRTISTYLAIFIIANIFLILMTIDLLLNKNVVQLIALCFFNTSMAVYGAVLPTQIQRALHNPGGAVSWNGAREGTSCNMYLSCYGVQYLYGEIAVRIIAIPVIGGIVSMLMAYLTWLIYKEFGWEIFKLIGADLGLKRILQKKYLFHMLQKFALFFFIGLSLQFLMLASSMTSSERILTICALPFSLGVVMLGGFAVSKEIRWMMGIYYVCWTGATVYFIFKLIRLYDNDSISAAVRSLTIFSVLTIALLFATGIVSILCYQNFGKGLLEAPAVLNGSIWTKFWSERGTHGQGKGANGTAKTGIQSKTKADRQSRMTLTGRGGTEEDLGPDQITVIDDHHPRRPSRNEMIQLKNQHYRMSMD</sequence>
<feature type="compositionally biased region" description="Low complexity" evidence="1">
    <location>
        <begin position="57"/>
        <end position="82"/>
    </location>
</feature>
<dbReference type="PANTHER" id="PTHR34391">
    <property type="entry name" value="UPF0658 GOLGI APPARATUS MEMBRANE PROTEIN C1952.10C-RELATED"/>
    <property type="match status" value="1"/>
</dbReference>
<dbReference type="Proteomes" id="UP000325313">
    <property type="component" value="Unassembled WGS sequence"/>
</dbReference>
<evidence type="ECO:0000256" key="1">
    <source>
        <dbReference type="SAM" id="MobiDB-lite"/>
    </source>
</evidence>
<keyword evidence="2" id="KW-0472">Membrane</keyword>
<feature type="transmembrane region" description="Helical" evidence="2">
    <location>
        <begin position="226"/>
        <end position="252"/>
    </location>
</feature>
<organism evidence="3 4">
    <name type="scientific">Puccinia graminis f. sp. tritici</name>
    <dbReference type="NCBI Taxonomy" id="56615"/>
    <lineage>
        <taxon>Eukaryota</taxon>
        <taxon>Fungi</taxon>
        <taxon>Dikarya</taxon>
        <taxon>Basidiomycota</taxon>
        <taxon>Pucciniomycotina</taxon>
        <taxon>Pucciniomycetes</taxon>
        <taxon>Pucciniales</taxon>
        <taxon>Pucciniaceae</taxon>
        <taxon>Puccinia</taxon>
    </lineage>
</organism>
<keyword evidence="2" id="KW-0812">Transmembrane</keyword>
<evidence type="ECO:0000256" key="2">
    <source>
        <dbReference type="SAM" id="Phobius"/>
    </source>
</evidence>
<dbReference type="EMBL" id="VDEP01000441">
    <property type="protein sequence ID" value="KAA1081498.1"/>
    <property type="molecule type" value="Genomic_DNA"/>
</dbReference>
<proteinExistence type="predicted"/>